<keyword evidence="3" id="KW-0418">Kinase</keyword>
<keyword evidence="3" id="KW-0808">Transferase</keyword>
<dbReference type="AlphaFoldDB" id="A0A4Y7S8U8"/>
<evidence type="ECO:0000313" key="4">
    <source>
        <dbReference type="Proteomes" id="UP000298030"/>
    </source>
</evidence>
<name>A0A4Y7S8U8_COPMI</name>
<protein>
    <submittedName>
        <fullName evidence="3">Kinase-like protein</fullName>
    </submittedName>
</protein>
<dbReference type="InterPro" id="IPR011009">
    <property type="entry name" value="Kinase-like_dom_sf"/>
</dbReference>
<gene>
    <name evidence="3" type="ORF">FA13DRAFT_1804209</name>
</gene>
<keyword evidence="4" id="KW-1185">Reference proteome</keyword>
<dbReference type="PANTHER" id="PTHR44329">
    <property type="entry name" value="SERINE/THREONINE-PROTEIN KINASE TNNI3K-RELATED"/>
    <property type="match status" value="1"/>
</dbReference>
<reference evidence="3 4" key="1">
    <citation type="journal article" date="2019" name="Nat. Ecol. Evol.">
        <title>Megaphylogeny resolves global patterns of mushroom evolution.</title>
        <authorList>
            <person name="Varga T."/>
            <person name="Krizsan K."/>
            <person name="Foldi C."/>
            <person name="Dima B."/>
            <person name="Sanchez-Garcia M."/>
            <person name="Sanchez-Ramirez S."/>
            <person name="Szollosi G.J."/>
            <person name="Szarkandi J.G."/>
            <person name="Papp V."/>
            <person name="Albert L."/>
            <person name="Andreopoulos W."/>
            <person name="Angelini C."/>
            <person name="Antonin V."/>
            <person name="Barry K.W."/>
            <person name="Bougher N.L."/>
            <person name="Buchanan P."/>
            <person name="Buyck B."/>
            <person name="Bense V."/>
            <person name="Catcheside P."/>
            <person name="Chovatia M."/>
            <person name="Cooper J."/>
            <person name="Damon W."/>
            <person name="Desjardin D."/>
            <person name="Finy P."/>
            <person name="Geml J."/>
            <person name="Haridas S."/>
            <person name="Hughes K."/>
            <person name="Justo A."/>
            <person name="Karasinski D."/>
            <person name="Kautmanova I."/>
            <person name="Kiss B."/>
            <person name="Kocsube S."/>
            <person name="Kotiranta H."/>
            <person name="LaButti K.M."/>
            <person name="Lechner B.E."/>
            <person name="Liimatainen K."/>
            <person name="Lipzen A."/>
            <person name="Lukacs Z."/>
            <person name="Mihaltcheva S."/>
            <person name="Morgado L.N."/>
            <person name="Niskanen T."/>
            <person name="Noordeloos M.E."/>
            <person name="Ohm R.A."/>
            <person name="Ortiz-Santana B."/>
            <person name="Ovrebo C."/>
            <person name="Racz N."/>
            <person name="Riley R."/>
            <person name="Savchenko A."/>
            <person name="Shiryaev A."/>
            <person name="Soop K."/>
            <person name="Spirin V."/>
            <person name="Szebenyi C."/>
            <person name="Tomsovsky M."/>
            <person name="Tulloss R.E."/>
            <person name="Uehling J."/>
            <person name="Grigoriev I.V."/>
            <person name="Vagvolgyi C."/>
            <person name="Papp T."/>
            <person name="Martin F.M."/>
            <person name="Miettinen O."/>
            <person name="Hibbett D.S."/>
            <person name="Nagy L.G."/>
        </authorList>
    </citation>
    <scope>NUCLEOTIDE SEQUENCE [LARGE SCALE GENOMIC DNA]</scope>
    <source>
        <strain evidence="3 4">FP101781</strain>
    </source>
</reference>
<dbReference type="GO" id="GO:0005524">
    <property type="term" value="F:ATP binding"/>
    <property type="evidence" value="ECO:0007669"/>
    <property type="project" value="InterPro"/>
</dbReference>
<dbReference type="Gene3D" id="1.10.510.10">
    <property type="entry name" value="Transferase(Phosphotransferase) domain 1"/>
    <property type="match status" value="1"/>
</dbReference>
<dbReference type="PROSITE" id="PS50011">
    <property type="entry name" value="PROTEIN_KINASE_DOM"/>
    <property type="match status" value="1"/>
</dbReference>
<dbReference type="InterPro" id="IPR008266">
    <property type="entry name" value="Tyr_kinase_AS"/>
</dbReference>
<dbReference type="Proteomes" id="UP000298030">
    <property type="component" value="Unassembled WGS sequence"/>
</dbReference>
<feature type="region of interest" description="Disordered" evidence="1">
    <location>
        <begin position="1"/>
        <end position="22"/>
    </location>
</feature>
<evidence type="ECO:0000256" key="1">
    <source>
        <dbReference type="SAM" id="MobiDB-lite"/>
    </source>
</evidence>
<dbReference type="EMBL" id="QPFP01000295">
    <property type="protein sequence ID" value="TEB17855.1"/>
    <property type="molecule type" value="Genomic_DNA"/>
</dbReference>
<accession>A0A4Y7S8U8</accession>
<proteinExistence type="predicted"/>
<dbReference type="STRING" id="71717.A0A4Y7S8U8"/>
<dbReference type="OrthoDB" id="3260205at2759"/>
<feature type="compositionally biased region" description="Basic and acidic residues" evidence="1">
    <location>
        <begin position="1"/>
        <end position="16"/>
    </location>
</feature>
<dbReference type="Pfam" id="PF07714">
    <property type="entry name" value="PK_Tyr_Ser-Thr"/>
    <property type="match status" value="1"/>
</dbReference>
<sequence length="354" mass="39695">MPPSDSEKTEKTEKNDTVQNAVNDLSLETEGAKMLHVVRLLNIIQPTQVKLEPSPGSLEGAPVYHSFANGGYADIFKATMFCDDGSSKMVAVKVFRGAHIATNTVEEKERYKNRLRREYEVWGRAEHRNILRLEGLLVSEMLPSPGLVSEYKEYGDLLKFMQLKLTFDRLAMGRDIACGLQYLHAQHVVHGDLTPLNVLVDSDGETGTYFPLITDFGKSRVHEMSGYTTNMNTTPMAARPPELLAHADPEPATNKNALSFGSDVYSLSLLLLQLLTDKVPYKQEGKSLFVLISMITDEKDPLRPTPQKYPLLNGSHDFCWPIMQACWKHDPKGRITSREAYERLREGSPSPALN</sequence>
<dbReference type="PROSITE" id="PS00109">
    <property type="entry name" value="PROTEIN_KINASE_TYR"/>
    <property type="match status" value="1"/>
</dbReference>
<dbReference type="InterPro" id="IPR051681">
    <property type="entry name" value="Ser/Thr_Kinases-Pseudokinases"/>
</dbReference>
<evidence type="ECO:0000259" key="2">
    <source>
        <dbReference type="PROSITE" id="PS50011"/>
    </source>
</evidence>
<dbReference type="InterPro" id="IPR000719">
    <property type="entry name" value="Prot_kinase_dom"/>
</dbReference>
<dbReference type="GO" id="GO:0004674">
    <property type="term" value="F:protein serine/threonine kinase activity"/>
    <property type="evidence" value="ECO:0007669"/>
    <property type="project" value="TreeGrafter"/>
</dbReference>
<dbReference type="SUPFAM" id="SSF56112">
    <property type="entry name" value="Protein kinase-like (PK-like)"/>
    <property type="match status" value="1"/>
</dbReference>
<feature type="domain" description="Protein kinase" evidence="2">
    <location>
        <begin position="61"/>
        <end position="353"/>
    </location>
</feature>
<organism evidence="3 4">
    <name type="scientific">Coprinellus micaceus</name>
    <name type="common">Glistening ink-cap mushroom</name>
    <name type="synonym">Coprinus micaceus</name>
    <dbReference type="NCBI Taxonomy" id="71717"/>
    <lineage>
        <taxon>Eukaryota</taxon>
        <taxon>Fungi</taxon>
        <taxon>Dikarya</taxon>
        <taxon>Basidiomycota</taxon>
        <taxon>Agaricomycotina</taxon>
        <taxon>Agaricomycetes</taxon>
        <taxon>Agaricomycetidae</taxon>
        <taxon>Agaricales</taxon>
        <taxon>Agaricineae</taxon>
        <taxon>Psathyrellaceae</taxon>
        <taxon>Coprinellus</taxon>
    </lineage>
</organism>
<dbReference type="InterPro" id="IPR001245">
    <property type="entry name" value="Ser-Thr/Tyr_kinase_cat_dom"/>
</dbReference>
<evidence type="ECO:0000313" key="3">
    <source>
        <dbReference type="EMBL" id="TEB17855.1"/>
    </source>
</evidence>
<comment type="caution">
    <text evidence="3">The sequence shown here is derived from an EMBL/GenBank/DDBJ whole genome shotgun (WGS) entry which is preliminary data.</text>
</comment>